<sequence>MRSKDIGKIHWGFMKALGLHKFLGWPKDIESQGRERVHPLAYYSLREKLRELMKESERARCVVTGHSLGGALAILFPSILAFHEEKLLLEKLDHRVYTFGQHLGLEMQNLENSWCDHSHNTTFITVDSFMVLTWSLDCPLMTRR</sequence>
<accession>A0A9I9EFZ6</accession>
<dbReference type="PANTHER" id="PTHR46086">
    <property type="entry name" value="ALPHA/BETA-HYDROLASES SUPERFAMILY PROTEIN"/>
    <property type="match status" value="1"/>
</dbReference>
<dbReference type="InterPro" id="IPR002921">
    <property type="entry name" value="Fungal_lipase-type"/>
</dbReference>
<protein>
    <recommendedName>
        <fullName evidence="2">Fungal lipase-type domain-containing protein</fullName>
    </recommendedName>
</protein>
<evidence type="ECO:0000256" key="1">
    <source>
        <dbReference type="ARBA" id="ARBA00022801"/>
    </source>
</evidence>
<feature type="domain" description="Fungal lipase-type" evidence="2">
    <location>
        <begin position="6"/>
        <end position="101"/>
    </location>
</feature>
<dbReference type="InterPro" id="IPR029058">
    <property type="entry name" value="AB_hydrolase_fold"/>
</dbReference>
<dbReference type="Gramene" id="MELO3C032952.2.1">
    <property type="protein sequence ID" value="MELO3C032952.2.1"/>
    <property type="gene ID" value="MELO3C032952.2"/>
</dbReference>
<dbReference type="GO" id="GO:0006629">
    <property type="term" value="P:lipid metabolic process"/>
    <property type="evidence" value="ECO:0007669"/>
    <property type="project" value="InterPro"/>
</dbReference>
<dbReference type="EnsemblPlants" id="MELO3C032952.2.1">
    <property type="protein sequence ID" value="MELO3C032952.2.1"/>
    <property type="gene ID" value="MELO3C032952.2"/>
</dbReference>
<proteinExistence type="predicted"/>
<evidence type="ECO:0000259" key="2">
    <source>
        <dbReference type="Pfam" id="PF01764"/>
    </source>
</evidence>
<keyword evidence="1" id="KW-0378">Hydrolase</keyword>
<evidence type="ECO:0000313" key="3">
    <source>
        <dbReference type="EnsemblPlants" id="MELO3C032952.2.1"/>
    </source>
</evidence>
<name>A0A9I9EFZ6_CUCME</name>
<dbReference type="Pfam" id="PF01764">
    <property type="entry name" value="Lipase_3"/>
    <property type="match status" value="1"/>
</dbReference>
<dbReference type="PANTHER" id="PTHR46086:SF17">
    <property type="entry name" value="ALPHA_BETA-HYDROLASES SUPERFAMILY PROTEIN"/>
    <property type="match status" value="1"/>
</dbReference>
<organism evidence="3">
    <name type="scientific">Cucumis melo</name>
    <name type="common">Muskmelon</name>
    <dbReference type="NCBI Taxonomy" id="3656"/>
    <lineage>
        <taxon>Eukaryota</taxon>
        <taxon>Viridiplantae</taxon>
        <taxon>Streptophyta</taxon>
        <taxon>Embryophyta</taxon>
        <taxon>Tracheophyta</taxon>
        <taxon>Spermatophyta</taxon>
        <taxon>Magnoliopsida</taxon>
        <taxon>eudicotyledons</taxon>
        <taxon>Gunneridae</taxon>
        <taxon>Pentapetalae</taxon>
        <taxon>rosids</taxon>
        <taxon>fabids</taxon>
        <taxon>Cucurbitales</taxon>
        <taxon>Cucurbitaceae</taxon>
        <taxon>Benincaseae</taxon>
        <taxon>Cucumis</taxon>
    </lineage>
</organism>
<dbReference type="AlphaFoldDB" id="A0A9I9EFZ6"/>
<dbReference type="Gene3D" id="3.40.50.1820">
    <property type="entry name" value="alpha/beta hydrolase"/>
    <property type="match status" value="1"/>
</dbReference>
<reference evidence="3" key="1">
    <citation type="submission" date="2023-03" db="UniProtKB">
        <authorList>
            <consortium name="EnsemblPlants"/>
        </authorList>
    </citation>
    <scope>IDENTIFICATION</scope>
</reference>
<dbReference type="SUPFAM" id="SSF53474">
    <property type="entry name" value="alpha/beta-Hydrolases"/>
    <property type="match status" value="1"/>
</dbReference>
<dbReference type="InterPro" id="IPR044819">
    <property type="entry name" value="OBL-like"/>
</dbReference>
<dbReference type="GO" id="GO:0004806">
    <property type="term" value="F:triacylglycerol lipase activity"/>
    <property type="evidence" value="ECO:0007669"/>
    <property type="project" value="InterPro"/>
</dbReference>